<name>A0A381UZA0_9ZZZZ</name>
<gene>
    <name evidence="1" type="ORF">METZ01_LOCUS85561</name>
</gene>
<organism evidence="1">
    <name type="scientific">marine metagenome</name>
    <dbReference type="NCBI Taxonomy" id="408172"/>
    <lineage>
        <taxon>unclassified sequences</taxon>
        <taxon>metagenomes</taxon>
        <taxon>ecological metagenomes</taxon>
    </lineage>
</organism>
<dbReference type="AlphaFoldDB" id="A0A381UZA0"/>
<sequence length="41" mass="5018">MFIYSQEITFLFANKTIALILIHSLGELNEKYRKYFKKEIY</sequence>
<reference evidence="1" key="1">
    <citation type="submission" date="2018-05" db="EMBL/GenBank/DDBJ databases">
        <authorList>
            <person name="Lanie J.A."/>
            <person name="Ng W.-L."/>
            <person name="Kazmierczak K.M."/>
            <person name="Andrzejewski T.M."/>
            <person name="Davidsen T.M."/>
            <person name="Wayne K.J."/>
            <person name="Tettelin H."/>
            <person name="Glass J.I."/>
            <person name="Rusch D."/>
            <person name="Podicherti R."/>
            <person name="Tsui H.-C.T."/>
            <person name="Winkler M.E."/>
        </authorList>
    </citation>
    <scope>NUCLEOTIDE SEQUENCE</scope>
</reference>
<dbReference type="EMBL" id="UINC01007329">
    <property type="protein sequence ID" value="SVA32707.1"/>
    <property type="molecule type" value="Genomic_DNA"/>
</dbReference>
<accession>A0A381UZA0</accession>
<evidence type="ECO:0000313" key="1">
    <source>
        <dbReference type="EMBL" id="SVA32707.1"/>
    </source>
</evidence>
<proteinExistence type="predicted"/>
<protein>
    <submittedName>
        <fullName evidence="1">Uncharacterized protein</fullName>
    </submittedName>
</protein>